<feature type="domain" description="GGDEF" evidence="3">
    <location>
        <begin position="39"/>
        <end position="170"/>
    </location>
</feature>
<dbReference type="GO" id="GO:0052621">
    <property type="term" value="F:diguanylate cyclase activity"/>
    <property type="evidence" value="ECO:0007669"/>
    <property type="project" value="UniProtKB-EC"/>
</dbReference>
<accession>A0A4V3A9X1</accession>
<dbReference type="InterPro" id="IPR000160">
    <property type="entry name" value="GGDEF_dom"/>
</dbReference>
<dbReference type="Proteomes" id="UP000295096">
    <property type="component" value="Unassembled WGS sequence"/>
</dbReference>
<dbReference type="SMART" id="SM00267">
    <property type="entry name" value="GGDEF"/>
    <property type="match status" value="1"/>
</dbReference>
<name>A0A4V3A9X1_9PROT</name>
<dbReference type="PANTHER" id="PTHR45138">
    <property type="entry name" value="REGULATORY COMPONENTS OF SENSORY TRANSDUCTION SYSTEM"/>
    <property type="match status" value="1"/>
</dbReference>
<sequence length="170" mass="17820">MMIDRNRRDQRDPLTGTATQPAMQRFLEAALDLSEPQGPRVALLAIGVDGLGGLASRHGPEVADAALLGIADRLRNGLRAHDLVGRLPEGFCICIPEALTAQARGTAERLQRLLEATPLETPQGPVPLRCSLGLALGHGPGSSAEELMLRARAALATAQEAGGSRIITAP</sequence>
<comment type="caution">
    <text evidence="4">The sequence shown here is derived from an EMBL/GenBank/DDBJ whole genome shotgun (WGS) entry which is preliminary data.</text>
</comment>
<dbReference type="OrthoDB" id="7272915at2"/>
<dbReference type="EC" id="2.7.7.65" evidence="1"/>
<dbReference type="SUPFAM" id="SSF55073">
    <property type="entry name" value="Nucleotide cyclase"/>
    <property type="match status" value="1"/>
</dbReference>
<organism evidence="4 5">
    <name type="scientific">Dankookia rubra</name>
    <dbReference type="NCBI Taxonomy" id="1442381"/>
    <lineage>
        <taxon>Bacteria</taxon>
        <taxon>Pseudomonadati</taxon>
        <taxon>Pseudomonadota</taxon>
        <taxon>Alphaproteobacteria</taxon>
        <taxon>Acetobacterales</taxon>
        <taxon>Roseomonadaceae</taxon>
        <taxon>Dankookia</taxon>
    </lineage>
</organism>
<evidence type="ECO:0000256" key="2">
    <source>
        <dbReference type="SAM" id="MobiDB-lite"/>
    </source>
</evidence>
<feature type="compositionally biased region" description="Basic and acidic residues" evidence="2">
    <location>
        <begin position="1"/>
        <end position="12"/>
    </location>
</feature>
<dbReference type="GO" id="GO:1902201">
    <property type="term" value="P:negative regulation of bacterial-type flagellum-dependent cell motility"/>
    <property type="evidence" value="ECO:0007669"/>
    <property type="project" value="TreeGrafter"/>
</dbReference>
<dbReference type="InterPro" id="IPR029787">
    <property type="entry name" value="Nucleotide_cyclase"/>
</dbReference>
<evidence type="ECO:0000313" key="4">
    <source>
        <dbReference type="EMBL" id="TDH60865.1"/>
    </source>
</evidence>
<proteinExistence type="predicted"/>
<dbReference type="InterPro" id="IPR043128">
    <property type="entry name" value="Rev_trsase/Diguanyl_cyclase"/>
</dbReference>
<evidence type="ECO:0000256" key="1">
    <source>
        <dbReference type="ARBA" id="ARBA00012528"/>
    </source>
</evidence>
<feature type="region of interest" description="Disordered" evidence="2">
    <location>
        <begin position="1"/>
        <end position="20"/>
    </location>
</feature>
<dbReference type="Gene3D" id="3.30.70.270">
    <property type="match status" value="1"/>
</dbReference>
<dbReference type="PROSITE" id="PS50887">
    <property type="entry name" value="GGDEF"/>
    <property type="match status" value="1"/>
</dbReference>
<dbReference type="NCBIfam" id="TIGR00254">
    <property type="entry name" value="GGDEF"/>
    <property type="match status" value="1"/>
</dbReference>
<dbReference type="GO" id="GO:0043709">
    <property type="term" value="P:cell adhesion involved in single-species biofilm formation"/>
    <property type="evidence" value="ECO:0007669"/>
    <property type="project" value="TreeGrafter"/>
</dbReference>
<dbReference type="Pfam" id="PF00990">
    <property type="entry name" value="GGDEF"/>
    <property type="match status" value="1"/>
</dbReference>
<dbReference type="CDD" id="cd01949">
    <property type="entry name" value="GGDEF"/>
    <property type="match status" value="1"/>
</dbReference>
<dbReference type="PANTHER" id="PTHR45138:SF24">
    <property type="entry name" value="DIGUANYLATE CYCLASE DGCC-RELATED"/>
    <property type="match status" value="1"/>
</dbReference>
<keyword evidence="5" id="KW-1185">Reference proteome</keyword>
<evidence type="ECO:0000313" key="5">
    <source>
        <dbReference type="Proteomes" id="UP000295096"/>
    </source>
</evidence>
<dbReference type="AlphaFoldDB" id="A0A4V3A9X1"/>
<evidence type="ECO:0000259" key="3">
    <source>
        <dbReference type="PROSITE" id="PS50887"/>
    </source>
</evidence>
<dbReference type="EMBL" id="SMSJ01000030">
    <property type="protein sequence ID" value="TDH60865.1"/>
    <property type="molecule type" value="Genomic_DNA"/>
</dbReference>
<reference evidence="4 5" key="1">
    <citation type="journal article" date="2016" name="J. Microbiol.">
        <title>Dankookia rubra gen. nov., sp. nov., an alphaproteobacterium isolated from sediment of a shallow stream.</title>
        <authorList>
            <person name="Kim W.H."/>
            <person name="Kim D.H."/>
            <person name="Kang K."/>
            <person name="Ahn T.Y."/>
        </authorList>
    </citation>
    <scope>NUCLEOTIDE SEQUENCE [LARGE SCALE GENOMIC DNA]</scope>
    <source>
        <strain evidence="4 5">JCM30602</strain>
    </source>
</reference>
<protein>
    <recommendedName>
        <fullName evidence="1">diguanylate cyclase</fullName>
        <ecNumber evidence="1">2.7.7.65</ecNumber>
    </recommendedName>
</protein>
<dbReference type="GO" id="GO:0005886">
    <property type="term" value="C:plasma membrane"/>
    <property type="evidence" value="ECO:0007669"/>
    <property type="project" value="TreeGrafter"/>
</dbReference>
<dbReference type="InterPro" id="IPR050469">
    <property type="entry name" value="Diguanylate_Cyclase"/>
</dbReference>
<dbReference type="RefSeq" id="WP_133290343.1">
    <property type="nucleotide sequence ID" value="NZ_SMSJ01000030.1"/>
</dbReference>
<gene>
    <name evidence="4" type="ORF">E2C06_19790</name>
</gene>